<dbReference type="OrthoDB" id="2687452at2759"/>
<keyword evidence="1" id="KW-0863">Zinc-finger</keyword>
<comment type="caution">
    <text evidence="4">The sequence shown here is derived from an EMBL/GenBank/DDBJ whole genome shotgun (WGS) entry which is preliminary data.</text>
</comment>
<evidence type="ECO:0000259" key="3">
    <source>
        <dbReference type="PROSITE" id="PS50157"/>
    </source>
</evidence>
<feature type="region of interest" description="Disordered" evidence="2">
    <location>
        <begin position="171"/>
        <end position="198"/>
    </location>
</feature>
<keyword evidence="5" id="KW-1185">Reference proteome</keyword>
<evidence type="ECO:0000256" key="1">
    <source>
        <dbReference type="PROSITE-ProRule" id="PRU00042"/>
    </source>
</evidence>
<evidence type="ECO:0000313" key="4">
    <source>
        <dbReference type="EMBL" id="TKA73639.1"/>
    </source>
</evidence>
<feature type="region of interest" description="Disordered" evidence="2">
    <location>
        <begin position="92"/>
        <end position="144"/>
    </location>
</feature>
<feature type="compositionally biased region" description="Polar residues" evidence="2">
    <location>
        <begin position="133"/>
        <end position="144"/>
    </location>
</feature>
<feature type="compositionally biased region" description="Low complexity" evidence="2">
    <location>
        <begin position="96"/>
        <end position="106"/>
    </location>
</feature>
<sequence>MSDGYPDFSYARLDATHEDQLSSWDFRSSSIEEANGFPMSATYSSSSSDSSAMHSIHDQAHGYTSAGNYDALAYQSYIQSQQLAQLGYPAQGQYGGQHVQQQHQQQPMFPAHQTNSRYGTAQLQPQQPDPSVLGSTSTPPRQSLHTQSHFLDEVLTAGGYDLTAFSPSPLSEDVDIQLSSSPSSSSANSSNRKPKANYPCPVPSCPSKSPCFARVADLERHLACVHNKATAATFDCYMNRCQRTAANGRAFTRKDHLTEHLRNCHHEEIPKKRRMRGVGFLSD</sequence>
<organism evidence="4 5">
    <name type="scientific">Cryomyces minteri</name>
    <dbReference type="NCBI Taxonomy" id="331657"/>
    <lineage>
        <taxon>Eukaryota</taxon>
        <taxon>Fungi</taxon>
        <taxon>Dikarya</taxon>
        <taxon>Ascomycota</taxon>
        <taxon>Pezizomycotina</taxon>
        <taxon>Dothideomycetes</taxon>
        <taxon>Dothideomycetes incertae sedis</taxon>
        <taxon>Cryomyces</taxon>
    </lineage>
</organism>
<dbReference type="AlphaFoldDB" id="A0A4V5NG49"/>
<dbReference type="EMBL" id="NAJN01000417">
    <property type="protein sequence ID" value="TKA73639.1"/>
    <property type="molecule type" value="Genomic_DNA"/>
</dbReference>
<keyword evidence="1" id="KW-0862">Zinc</keyword>
<evidence type="ECO:0000256" key="2">
    <source>
        <dbReference type="SAM" id="MobiDB-lite"/>
    </source>
</evidence>
<dbReference type="GO" id="GO:0008270">
    <property type="term" value="F:zinc ion binding"/>
    <property type="evidence" value="ECO:0007669"/>
    <property type="project" value="UniProtKB-KW"/>
</dbReference>
<feature type="compositionally biased region" description="Polar residues" evidence="2">
    <location>
        <begin position="112"/>
        <end position="126"/>
    </location>
</feature>
<reference evidence="4 5" key="1">
    <citation type="submission" date="2017-03" db="EMBL/GenBank/DDBJ databases">
        <title>Genomes of endolithic fungi from Antarctica.</title>
        <authorList>
            <person name="Coleine C."/>
            <person name="Masonjones S."/>
            <person name="Stajich J.E."/>
        </authorList>
    </citation>
    <scope>NUCLEOTIDE SEQUENCE [LARGE SCALE GENOMIC DNA]</scope>
    <source>
        <strain evidence="4 5">CCFEE 5187</strain>
    </source>
</reference>
<evidence type="ECO:0000313" key="5">
    <source>
        <dbReference type="Proteomes" id="UP000308768"/>
    </source>
</evidence>
<name>A0A4V5NG49_9PEZI</name>
<dbReference type="PROSITE" id="PS50157">
    <property type="entry name" value="ZINC_FINGER_C2H2_2"/>
    <property type="match status" value="1"/>
</dbReference>
<dbReference type="InterPro" id="IPR013087">
    <property type="entry name" value="Znf_C2H2_type"/>
</dbReference>
<keyword evidence="1" id="KW-0479">Metal-binding</keyword>
<protein>
    <recommendedName>
        <fullName evidence="3">C2H2-type domain-containing protein</fullName>
    </recommendedName>
</protein>
<feature type="domain" description="C2H2-type" evidence="3">
    <location>
        <begin position="239"/>
        <end position="270"/>
    </location>
</feature>
<proteinExistence type="predicted"/>
<feature type="compositionally biased region" description="Low complexity" evidence="2">
    <location>
        <begin position="179"/>
        <end position="191"/>
    </location>
</feature>
<dbReference type="Proteomes" id="UP000308768">
    <property type="component" value="Unassembled WGS sequence"/>
</dbReference>
<accession>A0A4V5NG49</accession>
<gene>
    <name evidence="4" type="ORF">B0A49_05186</name>
</gene>
<dbReference type="Gene3D" id="3.30.160.60">
    <property type="entry name" value="Classic Zinc Finger"/>
    <property type="match status" value="1"/>
</dbReference>